<dbReference type="EMBL" id="JH717914">
    <property type="protein sequence ID" value="EWZ29290.1"/>
    <property type="molecule type" value="Genomic_DNA"/>
</dbReference>
<dbReference type="VEuPathDB" id="FungiDB:FOZG_17154"/>
<gene>
    <name evidence="1" type="ORF">FOZG_17154</name>
</gene>
<dbReference type="HOGENOM" id="CLU_3242224_0_0_1"/>
<accession>W9JI38</accession>
<dbReference type="Proteomes" id="UP000030766">
    <property type="component" value="Unassembled WGS sequence"/>
</dbReference>
<proteinExistence type="predicted"/>
<reference evidence="1" key="1">
    <citation type="submission" date="2011-06" db="EMBL/GenBank/DDBJ databases">
        <title>The Genome Sequence of Fusarium oxysporum Fo47.</title>
        <authorList>
            <consortium name="The Broad Institute Genome Sequencing Platform"/>
            <person name="Ma L.-J."/>
            <person name="Gale L.R."/>
            <person name="Schwartz D.C."/>
            <person name="Zhou S."/>
            <person name="Corby-Kistler H."/>
            <person name="Young S.K."/>
            <person name="Zeng Q."/>
            <person name="Gargeya S."/>
            <person name="Fitzgerald M."/>
            <person name="Haas B."/>
            <person name="Abouelleil A."/>
            <person name="Alvarado L."/>
            <person name="Arachchi H.M."/>
            <person name="Berlin A."/>
            <person name="Brown A."/>
            <person name="Chapman S.B."/>
            <person name="Chen Z."/>
            <person name="Dunbar C."/>
            <person name="Freedman E."/>
            <person name="Gearin G."/>
            <person name="Gellesch M."/>
            <person name="Goldberg J."/>
            <person name="Griggs A."/>
            <person name="Gujja S."/>
            <person name="Heiman D."/>
            <person name="Howarth C."/>
            <person name="Larson L."/>
            <person name="Lui A."/>
            <person name="MacDonald P.J.P."/>
            <person name="Mehta T."/>
            <person name="Montmayeur A."/>
            <person name="Murphy C."/>
            <person name="Neiman D."/>
            <person name="Pearson M."/>
            <person name="Priest M."/>
            <person name="Roberts A."/>
            <person name="Saif S."/>
            <person name="Shea T."/>
            <person name="Shenoy N."/>
            <person name="Sisk P."/>
            <person name="Stolte C."/>
            <person name="Sykes S."/>
            <person name="Wortman J."/>
            <person name="Nusbaum C."/>
            <person name="Birren B."/>
        </authorList>
    </citation>
    <scope>NUCLEOTIDE SEQUENCE [LARGE SCALE GENOMIC DNA]</scope>
    <source>
        <strain evidence="1">Fo47</strain>
    </source>
</reference>
<sequence>MSGIEQLPQYDEEESLADGQGVKCGVRRIDGYGSYNATFNCAV</sequence>
<evidence type="ECO:0000313" key="1">
    <source>
        <dbReference type="EMBL" id="EWZ29290.1"/>
    </source>
</evidence>
<name>W9JI38_FUSOX</name>
<reference evidence="1" key="2">
    <citation type="submission" date="2012-06" db="EMBL/GenBank/DDBJ databases">
        <title>Annotation of the Genome Sequence of Fusarium oxysporum Fo47.</title>
        <authorList>
            <consortium name="The Broad Institute Genomics Platform"/>
            <person name="Ma L.-J."/>
            <person name="Corby-Kistler H."/>
            <person name="Broz K."/>
            <person name="Gale L.R."/>
            <person name="Jonkers W."/>
            <person name="O'Donnell K."/>
            <person name="Ploetz R."/>
            <person name="Steinberg C."/>
            <person name="Schwartz D.C."/>
            <person name="VanEtten H."/>
            <person name="Zhou S."/>
            <person name="Young S.K."/>
            <person name="Zeng Q."/>
            <person name="Gargeya S."/>
            <person name="Fitzgerald M."/>
            <person name="Abouelleil A."/>
            <person name="Alvarado L."/>
            <person name="Chapman S.B."/>
            <person name="Gainer-Dewar J."/>
            <person name="Goldberg J."/>
            <person name="Griggs A."/>
            <person name="Gujja S."/>
            <person name="Hansen M."/>
            <person name="Howarth C."/>
            <person name="Imamovic A."/>
            <person name="Ireland A."/>
            <person name="Larimer J."/>
            <person name="McCowan C."/>
            <person name="Murphy C."/>
            <person name="Pearson M."/>
            <person name="Poon T.W."/>
            <person name="Priest M."/>
            <person name="Roberts A."/>
            <person name="Saif S."/>
            <person name="Shea T."/>
            <person name="Sykes S."/>
            <person name="Wortman J."/>
            <person name="Nusbaum C."/>
            <person name="Birren B."/>
        </authorList>
    </citation>
    <scope>NUCLEOTIDE SEQUENCE</scope>
    <source>
        <strain evidence="1">Fo47</strain>
    </source>
</reference>
<organism evidence="1">
    <name type="scientific">Fusarium oxysporum Fo47</name>
    <dbReference type="NCBI Taxonomy" id="660027"/>
    <lineage>
        <taxon>Eukaryota</taxon>
        <taxon>Fungi</taxon>
        <taxon>Dikarya</taxon>
        <taxon>Ascomycota</taxon>
        <taxon>Pezizomycotina</taxon>
        <taxon>Sordariomycetes</taxon>
        <taxon>Hypocreomycetidae</taxon>
        <taxon>Hypocreales</taxon>
        <taxon>Nectriaceae</taxon>
        <taxon>Fusarium</taxon>
        <taxon>Fusarium oxysporum species complex</taxon>
    </lineage>
</organism>
<dbReference type="AlphaFoldDB" id="W9JI38"/>
<protein>
    <submittedName>
        <fullName evidence="1">Uncharacterized protein</fullName>
    </submittedName>
</protein>